<dbReference type="Proteomes" id="UP001054252">
    <property type="component" value="Unassembled WGS sequence"/>
</dbReference>
<protein>
    <recommendedName>
        <fullName evidence="7">BHLH domain-containing protein</fullName>
    </recommendedName>
</protein>
<proteinExistence type="predicted"/>
<dbReference type="GO" id="GO:0046983">
    <property type="term" value="F:protein dimerization activity"/>
    <property type="evidence" value="ECO:0007669"/>
    <property type="project" value="InterPro"/>
</dbReference>
<keyword evidence="3" id="KW-0238">DNA-binding</keyword>
<comment type="subcellular location">
    <subcellularLocation>
        <location evidence="1">Nucleus</location>
    </subcellularLocation>
</comment>
<dbReference type="InterPro" id="IPR011598">
    <property type="entry name" value="bHLH_dom"/>
</dbReference>
<keyword evidence="9" id="KW-1185">Reference proteome</keyword>
<keyword evidence="5" id="KW-0539">Nucleus</keyword>
<evidence type="ECO:0000259" key="7">
    <source>
        <dbReference type="PROSITE" id="PS50888"/>
    </source>
</evidence>
<evidence type="ECO:0000256" key="1">
    <source>
        <dbReference type="ARBA" id="ARBA00004123"/>
    </source>
</evidence>
<organism evidence="8 9">
    <name type="scientific">Rubroshorea leprosula</name>
    <dbReference type="NCBI Taxonomy" id="152421"/>
    <lineage>
        <taxon>Eukaryota</taxon>
        <taxon>Viridiplantae</taxon>
        <taxon>Streptophyta</taxon>
        <taxon>Embryophyta</taxon>
        <taxon>Tracheophyta</taxon>
        <taxon>Spermatophyta</taxon>
        <taxon>Magnoliopsida</taxon>
        <taxon>eudicotyledons</taxon>
        <taxon>Gunneridae</taxon>
        <taxon>Pentapetalae</taxon>
        <taxon>rosids</taxon>
        <taxon>malvids</taxon>
        <taxon>Malvales</taxon>
        <taxon>Dipterocarpaceae</taxon>
        <taxon>Rubroshorea</taxon>
    </lineage>
</organism>
<dbReference type="GO" id="GO:0003700">
    <property type="term" value="F:DNA-binding transcription factor activity"/>
    <property type="evidence" value="ECO:0007669"/>
    <property type="project" value="InterPro"/>
</dbReference>
<evidence type="ECO:0000313" key="9">
    <source>
        <dbReference type="Proteomes" id="UP001054252"/>
    </source>
</evidence>
<dbReference type="InterPro" id="IPR036638">
    <property type="entry name" value="HLH_DNA-bd_sf"/>
</dbReference>
<dbReference type="EMBL" id="BPVZ01000030">
    <property type="protein sequence ID" value="GKV09483.1"/>
    <property type="molecule type" value="Genomic_DNA"/>
</dbReference>
<dbReference type="GO" id="GO:0005634">
    <property type="term" value="C:nucleus"/>
    <property type="evidence" value="ECO:0007669"/>
    <property type="project" value="UniProtKB-SubCell"/>
</dbReference>
<sequence length="226" mass="24802">MLPSQSYWVNPNQNVVIQESGGDDSIKSSESKSKEACSHKEAERRRRQRINAHLSTLRSLLPDTVKTDKASLLAEVVRHVKELRRQVDEIARQDADGCCSGSTGSWPFPAEFDEATLSYCGEEGKLVKATVCCEDRPGLTRDLTRAIGMVQAKAVRAEMMTVGGRTKNVVVMEWAGAGGEEEEELRALKRGLKNVVQNRATVSGLGYRDRSKRALVDGSGKEADHG</sequence>
<dbReference type="GO" id="GO:0003677">
    <property type="term" value="F:DNA binding"/>
    <property type="evidence" value="ECO:0007669"/>
    <property type="project" value="UniProtKB-KW"/>
</dbReference>
<dbReference type="AlphaFoldDB" id="A0AAV5JDP9"/>
<feature type="domain" description="BHLH" evidence="7">
    <location>
        <begin position="34"/>
        <end position="83"/>
    </location>
</feature>
<keyword evidence="4" id="KW-0804">Transcription</keyword>
<keyword evidence="2" id="KW-0805">Transcription regulation</keyword>
<dbReference type="Pfam" id="PF00010">
    <property type="entry name" value="HLH"/>
    <property type="match status" value="1"/>
</dbReference>
<evidence type="ECO:0000313" key="8">
    <source>
        <dbReference type="EMBL" id="GKV09483.1"/>
    </source>
</evidence>
<dbReference type="Gene3D" id="4.10.280.10">
    <property type="entry name" value="Helix-loop-helix DNA-binding domain"/>
    <property type="match status" value="1"/>
</dbReference>
<dbReference type="SUPFAM" id="SSF55021">
    <property type="entry name" value="ACT-like"/>
    <property type="match status" value="1"/>
</dbReference>
<dbReference type="SMART" id="SM00353">
    <property type="entry name" value="HLH"/>
    <property type="match status" value="1"/>
</dbReference>
<dbReference type="InterPro" id="IPR045847">
    <property type="entry name" value="AIG1-like"/>
</dbReference>
<feature type="compositionally biased region" description="Basic and acidic residues" evidence="6">
    <location>
        <begin position="24"/>
        <end position="44"/>
    </location>
</feature>
<reference evidence="8 9" key="1">
    <citation type="journal article" date="2021" name="Commun. Biol.">
        <title>The genome of Shorea leprosula (Dipterocarpaceae) highlights the ecological relevance of drought in aseasonal tropical rainforests.</title>
        <authorList>
            <person name="Ng K.K.S."/>
            <person name="Kobayashi M.J."/>
            <person name="Fawcett J.A."/>
            <person name="Hatakeyama M."/>
            <person name="Paape T."/>
            <person name="Ng C.H."/>
            <person name="Ang C.C."/>
            <person name="Tnah L.H."/>
            <person name="Lee C.T."/>
            <person name="Nishiyama T."/>
            <person name="Sese J."/>
            <person name="O'Brien M.J."/>
            <person name="Copetti D."/>
            <person name="Mohd Noor M.I."/>
            <person name="Ong R.C."/>
            <person name="Putra M."/>
            <person name="Sireger I.Z."/>
            <person name="Indrioko S."/>
            <person name="Kosugi Y."/>
            <person name="Izuno A."/>
            <person name="Isagi Y."/>
            <person name="Lee S.L."/>
            <person name="Shimizu K.K."/>
        </authorList>
    </citation>
    <scope>NUCLEOTIDE SEQUENCE [LARGE SCALE GENOMIC DNA]</scope>
    <source>
        <strain evidence="8">214</strain>
    </source>
</reference>
<comment type="caution">
    <text evidence="8">The sequence shown here is derived from an EMBL/GenBank/DDBJ whole genome shotgun (WGS) entry which is preliminary data.</text>
</comment>
<evidence type="ECO:0000256" key="5">
    <source>
        <dbReference type="ARBA" id="ARBA00023242"/>
    </source>
</evidence>
<evidence type="ECO:0000256" key="3">
    <source>
        <dbReference type="ARBA" id="ARBA00023125"/>
    </source>
</evidence>
<evidence type="ECO:0000256" key="6">
    <source>
        <dbReference type="SAM" id="MobiDB-lite"/>
    </source>
</evidence>
<evidence type="ECO:0000256" key="2">
    <source>
        <dbReference type="ARBA" id="ARBA00023015"/>
    </source>
</evidence>
<dbReference type="SUPFAM" id="SSF47459">
    <property type="entry name" value="HLH, helix-loop-helix DNA-binding domain"/>
    <property type="match status" value="1"/>
</dbReference>
<dbReference type="InterPro" id="IPR045865">
    <property type="entry name" value="ACT-like_dom_sf"/>
</dbReference>
<feature type="region of interest" description="Disordered" evidence="6">
    <location>
        <begin position="18"/>
        <end position="45"/>
    </location>
</feature>
<dbReference type="PROSITE" id="PS50888">
    <property type="entry name" value="BHLH"/>
    <property type="match status" value="1"/>
</dbReference>
<dbReference type="CDD" id="cd11455">
    <property type="entry name" value="bHLH_AtAIG1_like"/>
    <property type="match status" value="1"/>
</dbReference>
<gene>
    <name evidence="8" type="ORF">SLEP1_g20973</name>
</gene>
<dbReference type="PANTHER" id="PTHR45844">
    <property type="entry name" value="TRANSCRIPTION FACTOR BHLH30"/>
    <property type="match status" value="1"/>
</dbReference>
<evidence type="ECO:0000256" key="4">
    <source>
        <dbReference type="ARBA" id="ARBA00023163"/>
    </source>
</evidence>
<accession>A0AAV5JDP9</accession>
<name>A0AAV5JDP9_9ROSI</name>
<dbReference type="PANTHER" id="PTHR45844:SF16">
    <property type="entry name" value="TRANSCRIPTION FACTOR BHLH30-LIKE"/>
    <property type="match status" value="1"/>
</dbReference>